<accession>A0A9D4CG15</accession>
<evidence type="ECO:0000256" key="1">
    <source>
        <dbReference type="SAM" id="MobiDB-lite"/>
    </source>
</evidence>
<dbReference type="AlphaFoldDB" id="A0A9D4CG15"/>
<comment type="caution">
    <text evidence="2">The sequence shown here is derived from an EMBL/GenBank/DDBJ whole genome shotgun (WGS) entry which is preliminary data.</text>
</comment>
<name>A0A9D4CG15_DREPO</name>
<protein>
    <submittedName>
        <fullName evidence="2">Uncharacterized protein</fullName>
    </submittedName>
</protein>
<dbReference type="InterPro" id="IPR029165">
    <property type="entry name" value="SASRP1"/>
</dbReference>
<evidence type="ECO:0000313" key="3">
    <source>
        <dbReference type="Proteomes" id="UP000828390"/>
    </source>
</evidence>
<evidence type="ECO:0000313" key="2">
    <source>
        <dbReference type="EMBL" id="KAH3723832.1"/>
    </source>
</evidence>
<proteinExistence type="predicted"/>
<dbReference type="PANTHER" id="PTHR35845">
    <property type="entry name" value="SPERMATOGENESIS-ASSOCIATED SERINE-RICH PROTEIN 1"/>
    <property type="match status" value="1"/>
</dbReference>
<dbReference type="Proteomes" id="UP000828390">
    <property type="component" value="Unassembled WGS sequence"/>
</dbReference>
<feature type="region of interest" description="Disordered" evidence="1">
    <location>
        <begin position="233"/>
        <end position="265"/>
    </location>
</feature>
<reference evidence="2" key="1">
    <citation type="journal article" date="2019" name="bioRxiv">
        <title>The Genome of the Zebra Mussel, Dreissena polymorpha: A Resource for Invasive Species Research.</title>
        <authorList>
            <person name="McCartney M.A."/>
            <person name="Auch B."/>
            <person name="Kono T."/>
            <person name="Mallez S."/>
            <person name="Zhang Y."/>
            <person name="Obille A."/>
            <person name="Becker A."/>
            <person name="Abrahante J.E."/>
            <person name="Garbe J."/>
            <person name="Badalamenti J.P."/>
            <person name="Herman A."/>
            <person name="Mangelson H."/>
            <person name="Liachko I."/>
            <person name="Sullivan S."/>
            <person name="Sone E.D."/>
            <person name="Koren S."/>
            <person name="Silverstein K.A.T."/>
            <person name="Beckman K.B."/>
            <person name="Gohl D.M."/>
        </authorList>
    </citation>
    <scope>NUCLEOTIDE SEQUENCE</scope>
    <source>
        <strain evidence="2">Duluth1</strain>
        <tissue evidence="2">Whole animal</tissue>
    </source>
</reference>
<gene>
    <name evidence="2" type="ORF">DPMN_049627</name>
</gene>
<keyword evidence="3" id="KW-1185">Reference proteome</keyword>
<dbReference type="EMBL" id="JAIWYP010000012">
    <property type="protein sequence ID" value="KAH3723832.1"/>
    <property type="molecule type" value="Genomic_DNA"/>
</dbReference>
<sequence>MLHVTTEIGKPGKIERERRHFPQLQNQPGTTIYKPHGRRYIPHGYGMYDEWKPHPQNIQPKYTDSGPDWKSRIKYIADPANPKYPAAEIFETNWKAMRPYPSQNMYMILSDTYMNSSNEWLLDPGLSNRGMKCHFNGRHQATHTSADEITHSMLFGRGRNLETIDKRNGIGESAPGDKPYKTPEYSSQFHKLGSTLPVIDFGANSPWHHQPDTFVPLKPSLNEPREPFRVKARREEKQSEMMTVAALDEWRPATPLKPEKIDEKK</sequence>
<dbReference type="PANTHER" id="PTHR35845:SF1">
    <property type="entry name" value="SPERMATOGENESIS-ASSOCIATED SERINE-RICH PROTEIN 1"/>
    <property type="match status" value="1"/>
</dbReference>
<organism evidence="2 3">
    <name type="scientific">Dreissena polymorpha</name>
    <name type="common">Zebra mussel</name>
    <name type="synonym">Mytilus polymorpha</name>
    <dbReference type="NCBI Taxonomy" id="45954"/>
    <lineage>
        <taxon>Eukaryota</taxon>
        <taxon>Metazoa</taxon>
        <taxon>Spiralia</taxon>
        <taxon>Lophotrochozoa</taxon>
        <taxon>Mollusca</taxon>
        <taxon>Bivalvia</taxon>
        <taxon>Autobranchia</taxon>
        <taxon>Heteroconchia</taxon>
        <taxon>Euheterodonta</taxon>
        <taxon>Imparidentia</taxon>
        <taxon>Neoheterodontei</taxon>
        <taxon>Myida</taxon>
        <taxon>Dreissenoidea</taxon>
        <taxon>Dreissenidae</taxon>
        <taxon>Dreissena</taxon>
    </lineage>
</organism>
<dbReference type="Pfam" id="PF15160">
    <property type="entry name" value="SASRP1"/>
    <property type="match status" value="1"/>
</dbReference>
<feature type="region of interest" description="Disordered" evidence="1">
    <location>
        <begin position="166"/>
        <end position="186"/>
    </location>
</feature>
<reference evidence="2" key="2">
    <citation type="submission" date="2020-11" db="EMBL/GenBank/DDBJ databases">
        <authorList>
            <person name="McCartney M.A."/>
            <person name="Auch B."/>
            <person name="Kono T."/>
            <person name="Mallez S."/>
            <person name="Becker A."/>
            <person name="Gohl D.M."/>
            <person name="Silverstein K.A.T."/>
            <person name="Koren S."/>
            <person name="Bechman K.B."/>
            <person name="Herman A."/>
            <person name="Abrahante J.E."/>
            <person name="Garbe J."/>
        </authorList>
    </citation>
    <scope>NUCLEOTIDE SEQUENCE</scope>
    <source>
        <strain evidence="2">Duluth1</strain>
        <tissue evidence="2">Whole animal</tissue>
    </source>
</reference>